<evidence type="ECO:0000313" key="1">
    <source>
        <dbReference type="EMBL" id="ACU93978.1"/>
    </source>
</evidence>
<name>C7MM38_CRYCD</name>
<keyword evidence="2" id="KW-1185">Reference proteome</keyword>
<dbReference type="PRINTS" id="PR00413">
    <property type="entry name" value="HADHALOGNASE"/>
</dbReference>
<dbReference type="Proteomes" id="UP000000954">
    <property type="component" value="Chromosome"/>
</dbReference>
<dbReference type="SUPFAM" id="SSF56784">
    <property type="entry name" value="HAD-like"/>
    <property type="match status" value="1"/>
</dbReference>
<dbReference type="OrthoDB" id="9797743at2"/>
<dbReference type="Pfam" id="PF00702">
    <property type="entry name" value="Hydrolase"/>
    <property type="match status" value="1"/>
</dbReference>
<dbReference type="NCBIfam" id="TIGR01509">
    <property type="entry name" value="HAD-SF-IA-v3"/>
    <property type="match status" value="1"/>
</dbReference>
<evidence type="ECO:0000313" key="2">
    <source>
        <dbReference type="Proteomes" id="UP000000954"/>
    </source>
</evidence>
<dbReference type="GO" id="GO:0006281">
    <property type="term" value="P:DNA repair"/>
    <property type="evidence" value="ECO:0007669"/>
    <property type="project" value="TreeGrafter"/>
</dbReference>
<dbReference type="Gene3D" id="3.40.50.1000">
    <property type="entry name" value="HAD superfamily/HAD-like"/>
    <property type="match status" value="1"/>
</dbReference>
<dbReference type="Gene3D" id="1.10.150.240">
    <property type="entry name" value="Putative phosphatase, domain 2"/>
    <property type="match status" value="1"/>
</dbReference>
<sequence>MTASFDIDRISGVIFDCDGTLIDSMDAWNRAEAYLISHGQGPLSPEDMEAVRALPILQAAQIFHRYGIGKDPDDVLTLLDEALLGFYRNEACLLPGARELVGTLTTAGVPCVVVSSSPMRYLHAGLSRNDLFDTFVKVISTDEVGISKQESRIYHLAADVMSSDLETTWGVDDALYAIRAMRDAGLHTVGIYSCDETAESFDALAAASDICIRSLDELLQVHTS</sequence>
<dbReference type="InterPro" id="IPR023198">
    <property type="entry name" value="PGP-like_dom2"/>
</dbReference>
<protein>
    <submittedName>
        <fullName evidence="1">Haloacid dehalogenase superfamily protein, subfamily IA, variant 3 with third motif having DD or ED</fullName>
    </submittedName>
</protein>
<organism evidence="1 2">
    <name type="scientific">Cryptobacterium curtum (strain ATCC 700683 / DSM 15641 / CCUG 43107 / 12-3)</name>
    <dbReference type="NCBI Taxonomy" id="469378"/>
    <lineage>
        <taxon>Bacteria</taxon>
        <taxon>Bacillati</taxon>
        <taxon>Actinomycetota</taxon>
        <taxon>Coriobacteriia</taxon>
        <taxon>Eggerthellales</taxon>
        <taxon>Eggerthellaceae</taxon>
        <taxon>Cryptobacterium</taxon>
    </lineage>
</organism>
<dbReference type="PANTHER" id="PTHR43434">
    <property type="entry name" value="PHOSPHOGLYCOLATE PHOSPHATASE"/>
    <property type="match status" value="1"/>
</dbReference>
<dbReference type="RefSeq" id="WP_012802666.1">
    <property type="nucleotide sequence ID" value="NC_013170.1"/>
</dbReference>
<dbReference type="EMBL" id="CP001682">
    <property type="protein sequence ID" value="ACU93978.1"/>
    <property type="molecule type" value="Genomic_DNA"/>
</dbReference>
<proteinExistence type="predicted"/>
<reference evidence="1 2" key="1">
    <citation type="journal article" date="2009" name="Stand. Genomic Sci.">
        <title>Complete genome sequence of Cryptobacterium curtum type strain (12-3).</title>
        <authorList>
            <person name="Mavrommatis K."/>
            <person name="Pukall R."/>
            <person name="Rohde C."/>
            <person name="Chen F."/>
            <person name="Sims D."/>
            <person name="Brettin T."/>
            <person name="Kuske C."/>
            <person name="Detter J.C."/>
            <person name="Han C."/>
            <person name="Lapidus A."/>
            <person name="Copeland A."/>
            <person name="Glavina Del Rio T."/>
            <person name="Nolan M."/>
            <person name="Lucas S."/>
            <person name="Tice H."/>
            <person name="Cheng J.F."/>
            <person name="Bruce D."/>
            <person name="Goodwin L."/>
            <person name="Pitluck S."/>
            <person name="Ovchinnikova G."/>
            <person name="Pati A."/>
            <person name="Ivanova N."/>
            <person name="Chen A."/>
            <person name="Palaniappan K."/>
            <person name="Chain P."/>
            <person name="D'haeseleer P."/>
            <person name="Goker M."/>
            <person name="Bristow J."/>
            <person name="Eisen J.A."/>
            <person name="Markowitz V."/>
            <person name="Hugenholtz P."/>
            <person name="Rohde M."/>
            <person name="Klenk H.P."/>
            <person name="Kyrpides N.C."/>
        </authorList>
    </citation>
    <scope>NUCLEOTIDE SEQUENCE [LARGE SCALE GENOMIC DNA]</scope>
    <source>
        <strain evidence="2">ATCC 700683 / DSM 15641 / 12-3</strain>
    </source>
</reference>
<accession>C7MM38</accession>
<dbReference type="InterPro" id="IPR006439">
    <property type="entry name" value="HAD-SF_hydro_IA"/>
</dbReference>
<dbReference type="eggNOG" id="COG0637">
    <property type="taxonomic scope" value="Bacteria"/>
</dbReference>
<dbReference type="InterPro" id="IPR023214">
    <property type="entry name" value="HAD_sf"/>
</dbReference>
<dbReference type="KEGG" id="ccu:Ccur_02490"/>
<dbReference type="HOGENOM" id="CLU_045011_13_1_11"/>
<dbReference type="STRING" id="469378.Ccur_02490"/>
<gene>
    <name evidence="1" type="ordered locus">Ccur_02490</name>
</gene>
<dbReference type="PANTHER" id="PTHR43434:SF1">
    <property type="entry name" value="PHOSPHOGLYCOLATE PHOSPHATASE"/>
    <property type="match status" value="1"/>
</dbReference>
<dbReference type="CDD" id="cd07505">
    <property type="entry name" value="HAD_BPGM-like"/>
    <property type="match status" value="1"/>
</dbReference>
<dbReference type="SFLD" id="SFLDS00003">
    <property type="entry name" value="Haloacid_Dehalogenase"/>
    <property type="match status" value="1"/>
</dbReference>
<dbReference type="InterPro" id="IPR050155">
    <property type="entry name" value="HAD-like_hydrolase_sf"/>
</dbReference>
<dbReference type="AlphaFoldDB" id="C7MM38"/>
<dbReference type="InterPro" id="IPR036412">
    <property type="entry name" value="HAD-like_sf"/>
</dbReference>
<dbReference type="GO" id="GO:0008967">
    <property type="term" value="F:phosphoglycolate phosphatase activity"/>
    <property type="evidence" value="ECO:0007669"/>
    <property type="project" value="TreeGrafter"/>
</dbReference>
<dbReference type="SFLD" id="SFLDG01129">
    <property type="entry name" value="C1.5:_HAD__Beta-PGM__Phosphata"/>
    <property type="match status" value="1"/>
</dbReference>